<evidence type="ECO:0000313" key="3">
    <source>
        <dbReference type="Proteomes" id="UP000054928"/>
    </source>
</evidence>
<dbReference type="AlphaFoldDB" id="A0A0P1B1C1"/>
<dbReference type="Proteomes" id="UP000054928">
    <property type="component" value="Unassembled WGS sequence"/>
</dbReference>
<protein>
    <submittedName>
        <fullName evidence="2">Uncharacterized protein</fullName>
    </submittedName>
</protein>
<name>A0A0P1B1C1_PLAHL</name>
<dbReference type="RefSeq" id="XP_024584101.1">
    <property type="nucleotide sequence ID" value="XM_024718731.1"/>
</dbReference>
<keyword evidence="3" id="KW-1185">Reference proteome</keyword>
<organism evidence="2 3">
    <name type="scientific">Plasmopara halstedii</name>
    <name type="common">Downy mildew of sunflower</name>
    <dbReference type="NCBI Taxonomy" id="4781"/>
    <lineage>
        <taxon>Eukaryota</taxon>
        <taxon>Sar</taxon>
        <taxon>Stramenopiles</taxon>
        <taxon>Oomycota</taxon>
        <taxon>Peronosporomycetes</taxon>
        <taxon>Peronosporales</taxon>
        <taxon>Peronosporaceae</taxon>
        <taxon>Plasmopara</taxon>
    </lineage>
</organism>
<reference evidence="3" key="1">
    <citation type="submission" date="2014-09" db="EMBL/GenBank/DDBJ databases">
        <authorList>
            <person name="Sharma Rahul"/>
            <person name="Thines Marco"/>
        </authorList>
    </citation>
    <scope>NUCLEOTIDE SEQUENCE [LARGE SCALE GENOMIC DNA]</scope>
</reference>
<sequence>MSHIVYDTKSTCRYFVRHEKPEVNHSSPRDIRLHLLTSLYLRLSTAEYPAAQSSLTSRERGPSNSRPGEESLERTHEKALDIEDVVESWRS</sequence>
<proteinExistence type="predicted"/>
<dbReference type="GeneID" id="36399930"/>
<feature type="region of interest" description="Disordered" evidence="1">
    <location>
        <begin position="50"/>
        <end position="91"/>
    </location>
</feature>
<dbReference type="EMBL" id="CCYD01002693">
    <property type="protein sequence ID" value="CEG47732.1"/>
    <property type="molecule type" value="Genomic_DNA"/>
</dbReference>
<feature type="compositionally biased region" description="Basic and acidic residues" evidence="1">
    <location>
        <begin position="57"/>
        <end position="91"/>
    </location>
</feature>
<evidence type="ECO:0000256" key="1">
    <source>
        <dbReference type="SAM" id="MobiDB-lite"/>
    </source>
</evidence>
<accession>A0A0P1B1C1</accession>
<evidence type="ECO:0000313" key="2">
    <source>
        <dbReference type="EMBL" id="CEG47732.1"/>
    </source>
</evidence>